<evidence type="ECO:0000256" key="2">
    <source>
        <dbReference type="ARBA" id="ARBA00022603"/>
    </source>
</evidence>
<proteinExistence type="inferred from homology"/>
<dbReference type="GO" id="GO:0008170">
    <property type="term" value="F:N-methyltransferase activity"/>
    <property type="evidence" value="ECO:0007669"/>
    <property type="project" value="InterPro"/>
</dbReference>
<accession>G5CCL0</accession>
<keyword evidence="2 8" id="KW-0489">Methyltransferase</keyword>
<evidence type="ECO:0000256" key="3">
    <source>
        <dbReference type="ARBA" id="ARBA00022679"/>
    </source>
</evidence>
<dbReference type="Gene3D" id="3.40.50.150">
    <property type="entry name" value="Vaccinia Virus protein VP39"/>
    <property type="match status" value="2"/>
</dbReference>
<feature type="domain" description="DNA methylase N-4/N-6" evidence="9">
    <location>
        <begin position="57"/>
        <end position="195"/>
    </location>
</feature>
<protein>
    <recommendedName>
        <fullName evidence="8">Type II methyltransferase</fullName>
        <ecNumber evidence="8">2.1.1.113</ecNumber>
    </recommendedName>
    <alternativeName>
        <fullName evidence="8">N-4 cytosine-specific methyltransferase</fullName>
    </alternativeName>
</protein>
<dbReference type="PRINTS" id="PR00508">
    <property type="entry name" value="S21N4MTFRASE"/>
</dbReference>
<dbReference type="PANTHER" id="PTHR13370:SF3">
    <property type="entry name" value="TRNA (GUANINE(10)-N2)-METHYLTRANSFERASE HOMOLOG"/>
    <property type="match status" value="1"/>
</dbReference>
<dbReference type="GO" id="GO:0015667">
    <property type="term" value="F:site-specific DNA-methyltransferase (cytosine-N4-specific) activity"/>
    <property type="evidence" value="ECO:0007669"/>
    <property type="project" value="UniProtKB-EC"/>
</dbReference>
<keyword evidence="4 8" id="KW-0949">S-adenosyl-L-methionine</keyword>
<comment type="catalytic activity">
    <reaction evidence="7 8">
        <text>a 2'-deoxycytidine in DNA + S-adenosyl-L-methionine = an N(4)-methyl-2'-deoxycytidine in DNA + S-adenosyl-L-homocysteine + H(+)</text>
        <dbReference type="Rhea" id="RHEA:16857"/>
        <dbReference type="Rhea" id="RHEA-COMP:11369"/>
        <dbReference type="Rhea" id="RHEA-COMP:13674"/>
        <dbReference type="ChEBI" id="CHEBI:15378"/>
        <dbReference type="ChEBI" id="CHEBI:57856"/>
        <dbReference type="ChEBI" id="CHEBI:59789"/>
        <dbReference type="ChEBI" id="CHEBI:85452"/>
        <dbReference type="ChEBI" id="CHEBI:137933"/>
        <dbReference type="EC" id="2.1.1.113"/>
    </reaction>
</comment>
<dbReference type="RefSeq" id="WP_014120428.1">
    <property type="nucleotide sequence ID" value="NC_016049.1"/>
</dbReference>
<dbReference type="InterPro" id="IPR017985">
    <property type="entry name" value="MeTrfase_CN4_CS"/>
</dbReference>
<geneLocation type="plasmid" evidence="10">
    <name>pPO1</name>
</geneLocation>
<evidence type="ECO:0000259" key="9">
    <source>
        <dbReference type="Pfam" id="PF01555"/>
    </source>
</evidence>
<dbReference type="GO" id="GO:0003677">
    <property type="term" value="F:DNA binding"/>
    <property type="evidence" value="ECO:0007669"/>
    <property type="project" value="UniProtKB-KW"/>
</dbReference>
<evidence type="ECO:0000256" key="4">
    <source>
        <dbReference type="ARBA" id="ARBA00022691"/>
    </source>
</evidence>
<keyword evidence="10" id="KW-0614">Plasmid</keyword>
<dbReference type="InterPro" id="IPR001091">
    <property type="entry name" value="RM_Methyltransferase"/>
</dbReference>
<organism evidence="10">
    <name type="scientific">Picrophilus oshimae</name>
    <dbReference type="NCBI Taxonomy" id="46632"/>
    <lineage>
        <taxon>Archaea</taxon>
        <taxon>Methanobacteriati</taxon>
        <taxon>Thermoplasmatota</taxon>
        <taxon>Thermoplasmata</taxon>
        <taxon>Thermoplasmatales</taxon>
        <taxon>Picrophilaceae</taxon>
        <taxon>Picrophilus</taxon>
    </lineage>
</organism>
<dbReference type="Pfam" id="PF01555">
    <property type="entry name" value="N6_N4_Mtase"/>
    <property type="match status" value="2"/>
</dbReference>
<dbReference type="GO" id="GO:0032259">
    <property type="term" value="P:methylation"/>
    <property type="evidence" value="ECO:0007669"/>
    <property type="project" value="UniProtKB-KW"/>
</dbReference>
<dbReference type="PROSITE" id="PS00093">
    <property type="entry name" value="N4_MTASE"/>
    <property type="match status" value="1"/>
</dbReference>
<evidence type="ECO:0000256" key="6">
    <source>
        <dbReference type="ARBA" id="ARBA00023125"/>
    </source>
</evidence>
<evidence type="ECO:0000256" key="7">
    <source>
        <dbReference type="ARBA" id="ARBA00049120"/>
    </source>
</evidence>
<dbReference type="GO" id="GO:0009307">
    <property type="term" value="P:DNA restriction-modification system"/>
    <property type="evidence" value="ECO:0007669"/>
    <property type="project" value="UniProtKB-KW"/>
</dbReference>
<dbReference type="InterPro" id="IPR029063">
    <property type="entry name" value="SAM-dependent_MTases_sf"/>
</dbReference>
<name>G5CCL0_9ARCH</name>
<dbReference type="InterPro" id="IPR002941">
    <property type="entry name" value="DNA_methylase_N4/N6"/>
</dbReference>
<evidence type="ECO:0000313" key="10">
    <source>
        <dbReference type="EMBL" id="AEP23073.1"/>
    </source>
</evidence>
<evidence type="ECO:0000256" key="5">
    <source>
        <dbReference type="ARBA" id="ARBA00022747"/>
    </source>
</evidence>
<evidence type="ECO:0000256" key="1">
    <source>
        <dbReference type="ARBA" id="ARBA00010203"/>
    </source>
</evidence>
<keyword evidence="6" id="KW-0238">DNA-binding</keyword>
<dbReference type="GO" id="GO:0005737">
    <property type="term" value="C:cytoplasm"/>
    <property type="evidence" value="ECO:0007669"/>
    <property type="project" value="TreeGrafter"/>
</dbReference>
<dbReference type="EC" id="2.1.1.113" evidence="8"/>
<dbReference type="AlphaFoldDB" id="G5CCL0"/>
<dbReference type="PANTHER" id="PTHR13370">
    <property type="entry name" value="RNA METHYLASE-RELATED"/>
    <property type="match status" value="1"/>
</dbReference>
<reference evidence="10" key="1">
    <citation type="journal article" date="2011" name="Archaea">
        <title>Characterization of plasmid pPO1 from the hyperacidophile Picrophilus oshimae.</title>
        <authorList>
            <person name="Angelov A."/>
            <person name="Voss J."/>
            <person name="Liebl W."/>
        </authorList>
    </citation>
    <scope>NUCLEOTIDE SEQUENCE</scope>
    <source>
        <strain evidence="10">DSM 9789</strain>
        <plasmid evidence="10">pPO1</plasmid>
    </source>
</reference>
<keyword evidence="3 10" id="KW-0808">Transferase</keyword>
<dbReference type="EMBL" id="JN032732">
    <property type="protein sequence ID" value="AEP23073.1"/>
    <property type="molecule type" value="Genomic_DNA"/>
</dbReference>
<feature type="domain" description="DNA methylase N-4/N-6" evidence="9">
    <location>
        <begin position="242"/>
        <end position="423"/>
    </location>
</feature>
<comment type="similarity">
    <text evidence="1">Belongs to the N(4)/N(6)-methyltransferase family. N(4) subfamily.</text>
</comment>
<sequence>MGDKMVKNIKSIMDYYKKDNYEILEQKSDFILPQDLRPVVLIGDVIEQLKRIPSNSIDLAITSPPYWGQRDYGIKGQIGIEKTPDEYIDKLLIVFNELKRVLKDTGSFFLNIGDKYIEKNLQMIPFKLAIKMQSNGWALRNIIIWHKTNAMPSSLKDRFSNTYEPILFFVKNPDNYLTPDYYFNLDTIRIPSKTEFKSDLPLTLSIEEYDKMKGELKIKNDYNGKFKDTNKINLGASPGARLSVNGEFYSRQRVFKIDEELELQIINLLRNYRKKKGISTNEIDKYFGYKDTAGHWFRLDKGGRTLPKPEDWYKLKELLGIKETEYDEIMTKEHYVLQTVKPNPIGKNPGDVWDFPTAKIKDSHFAVFPEELPRRIILSSCPEDGIVLDPFAGSGTTLKVSKELKRRSIGIELNTDYLKIIEKRCGIIEVK</sequence>
<keyword evidence="5 8" id="KW-0680">Restriction system</keyword>
<evidence type="ECO:0000256" key="8">
    <source>
        <dbReference type="RuleBase" id="RU362026"/>
    </source>
</evidence>
<dbReference type="SUPFAM" id="SSF53335">
    <property type="entry name" value="S-adenosyl-L-methionine-dependent methyltransferases"/>
    <property type="match status" value="1"/>
</dbReference>
<dbReference type="REBASE" id="40779">
    <property type="entry name" value="M.Pos9789ORFAP"/>
</dbReference>